<comment type="function">
    <text evidence="5">One of the proteins that surrounds the polypeptide exit tunnel on the outside of the subunit.</text>
</comment>
<dbReference type="OrthoDB" id="9807419at2"/>
<dbReference type="Gene3D" id="2.30.30.30">
    <property type="match status" value="1"/>
</dbReference>
<evidence type="ECO:0000313" key="8">
    <source>
        <dbReference type="EMBL" id="CCW36658.1"/>
    </source>
</evidence>
<dbReference type="RefSeq" id="WP_016484162.1">
    <property type="nucleotide sequence ID" value="NC_021487.1"/>
</dbReference>
<feature type="domain" description="KOW" evidence="7">
    <location>
        <begin position="16"/>
        <end position="43"/>
    </location>
</feature>
<dbReference type="PROSITE" id="PS01108">
    <property type="entry name" value="RIBOSOMAL_L24"/>
    <property type="match status" value="1"/>
</dbReference>
<dbReference type="Proteomes" id="UP000014227">
    <property type="component" value="Chromosome I"/>
</dbReference>
<dbReference type="PATRIC" id="fig|1303518.3.peg.2978"/>
<organism evidence="8 9">
    <name type="scientific">Chthonomonas calidirosea (strain DSM 23976 / ICMP 18418 / T49)</name>
    <dbReference type="NCBI Taxonomy" id="1303518"/>
    <lineage>
        <taxon>Bacteria</taxon>
        <taxon>Bacillati</taxon>
        <taxon>Armatimonadota</taxon>
        <taxon>Chthonomonadia</taxon>
        <taxon>Chthonomonadales</taxon>
        <taxon>Chthonomonadaceae</taxon>
        <taxon>Chthonomonas</taxon>
    </lineage>
</organism>
<dbReference type="Pfam" id="PF00467">
    <property type="entry name" value="KOW"/>
    <property type="match status" value="1"/>
</dbReference>
<dbReference type="InterPro" id="IPR041988">
    <property type="entry name" value="Ribosomal_uL24_KOW"/>
</dbReference>
<evidence type="ECO:0000256" key="6">
    <source>
        <dbReference type="RuleBase" id="RU003477"/>
    </source>
</evidence>
<keyword evidence="2 5" id="KW-0689">Ribosomal protein</keyword>
<keyword evidence="5" id="KW-0699">rRNA-binding</keyword>
<proteinExistence type="inferred from homology"/>
<dbReference type="InterPro" id="IPR005825">
    <property type="entry name" value="Ribosomal_uL24_CS"/>
</dbReference>
<dbReference type="InterPro" id="IPR014722">
    <property type="entry name" value="Rib_uL2_dom2"/>
</dbReference>
<name>S0F080_CHTCT</name>
<dbReference type="GO" id="GO:0003735">
    <property type="term" value="F:structural constituent of ribosome"/>
    <property type="evidence" value="ECO:0007669"/>
    <property type="project" value="InterPro"/>
</dbReference>
<dbReference type="GO" id="GO:0006412">
    <property type="term" value="P:translation"/>
    <property type="evidence" value="ECO:0007669"/>
    <property type="project" value="UniProtKB-UniRule"/>
</dbReference>
<dbReference type="AlphaFoldDB" id="S0F080"/>
<keyword evidence="3 5" id="KW-0687">Ribonucleoprotein</keyword>
<dbReference type="FunCoup" id="S0F080">
    <property type="interactions" value="439"/>
</dbReference>
<dbReference type="HOGENOM" id="CLU_093315_2_0_0"/>
<dbReference type="InParanoid" id="S0F080"/>
<dbReference type="PANTHER" id="PTHR12903">
    <property type="entry name" value="MITOCHONDRIAL RIBOSOMAL PROTEIN L24"/>
    <property type="match status" value="1"/>
</dbReference>
<dbReference type="InterPro" id="IPR003256">
    <property type="entry name" value="Ribosomal_uL24"/>
</dbReference>
<dbReference type="CDD" id="cd06089">
    <property type="entry name" value="KOW_RPL26"/>
    <property type="match status" value="1"/>
</dbReference>
<keyword evidence="9" id="KW-1185">Reference proteome</keyword>
<accession>S0F080</accession>
<comment type="similarity">
    <text evidence="1 5 6">Belongs to the universal ribosomal protein uL24 family.</text>
</comment>
<comment type="subunit">
    <text evidence="5">Part of the 50S ribosomal subunit.</text>
</comment>
<dbReference type="InterPro" id="IPR057264">
    <property type="entry name" value="Ribosomal_uL24_C"/>
</dbReference>
<dbReference type="InterPro" id="IPR005824">
    <property type="entry name" value="KOW"/>
</dbReference>
<evidence type="ECO:0000313" key="9">
    <source>
        <dbReference type="Proteomes" id="UP000014227"/>
    </source>
</evidence>
<dbReference type="EMBL" id="HF951689">
    <property type="protein sequence ID" value="CCW36658.1"/>
    <property type="molecule type" value="Genomic_DNA"/>
</dbReference>
<dbReference type="Pfam" id="PF17136">
    <property type="entry name" value="ribosomal_L24"/>
    <property type="match status" value="1"/>
</dbReference>
<evidence type="ECO:0000256" key="4">
    <source>
        <dbReference type="ARBA" id="ARBA00035206"/>
    </source>
</evidence>
<comment type="function">
    <text evidence="5">One of two assembly initiator proteins, it binds directly to the 5'-end of the 23S rRNA, where it nucleates assembly of the 50S subunit.</text>
</comment>
<dbReference type="InterPro" id="IPR008991">
    <property type="entry name" value="Translation_prot_SH3-like_sf"/>
</dbReference>
<gene>
    <name evidence="5" type="primary">rplX</name>
    <name evidence="8" type="ORF">CCALI_02873</name>
</gene>
<dbReference type="KEGG" id="ccz:CCALI_02873"/>
<evidence type="ECO:0000256" key="3">
    <source>
        <dbReference type="ARBA" id="ARBA00023274"/>
    </source>
</evidence>
<reference evidence="9" key="1">
    <citation type="submission" date="2013-03" db="EMBL/GenBank/DDBJ databases">
        <title>Genome sequence of Chthonomonas calidirosea, the first sequenced genome from the Armatimonadetes phylum (formally candidate division OP10).</title>
        <authorList>
            <person name="Lee K.C.Y."/>
            <person name="Morgan X.C."/>
            <person name="Dunfield P.F."/>
            <person name="Tamas I."/>
            <person name="Houghton K.M."/>
            <person name="Vyssotski M."/>
            <person name="Ryan J.L.J."/>
            <person name="Lagutin K."/>
            <person name="McDonald I.R."/>
            <person name="Stott M.B."/>
        </authorList>
    </citation>
    <scope>NUCLEOTIDE SEQUENCE [LARGE SCALE GENOMIC DNA]</scope>
    <source>
        <strain evidence="9">DSM 23976 / ICMP 18418 / T49</strain>
    </source>
</reference>
<dbReference type="HAMAP" id="MF_01326_B">
    <property type="entry name" value="Ribosomal_uL24_B"/>
    <property type="match status" value="1"/>
</dbReference>
<dbReference type="SMART" id="SM00739">
    <property type="entry name" value="KOW"/>
    <property type="match status" value="1"/>
</dbReference>
<dbReference type="GO" id="GO:1990904">
    <property type="term" value="C:ribonucleoprotein complex"/>
    <property type="evidence" value="ECO:0007669"/>
    <property type="project" value="UniProtKB-KW"/>
</dbReference>
<dbReference type="STRING" id="454171.CP488_01215"/>
<dbReference type="SUPFAM" id="SSF50104">
    <property type="entry name" value="Translation proteins SH3-like domain"/>
    <property type="match status" value="1"/>
</dbReference>
<dbReference type="GO" id="GO:0005840">
    <property type="term" value="C:ribosome"/>
    <property type="evidence" value="ECO:0007669"/>
    <property type="project" value="UniProtKB-KW"/>
</dbReference>
<evidence type="ECO:0000256" key="1">
    <source>
        <dbReference type="ARBA" id="ARBA00010618"/>
    </source>
</evidence>
<protein>
    <recommendedName>
        <fullName evidence="4 5">Large ribosomal subunit protein uL24</fullName>
    </recommendedName>
</protein>
<dbReference type="eggNOG" id="COG0198">
    <property type="taxonomic scope" value="Bacteria"/>
</dbReference>
<evidence type="ECO:0000256" key="2">
    <source>
        <dbReference type="ARBA" id="ARBA00022980"/>
    </source>
</evidence>
<evidence type="ECO:0000256" key="5">
    <source>
        <dbReference type="HAMAP-Rule" id="MF_01326"/>
    </source>
</evidence>
<keyword evidence="5" id="KW-0694">RNA-binding</keyword>
<dbReference type="NCBIfam" id="TIGR01079">
    <property type="entry name" value="rplX_bact"/>
    <property type="match status" value="1"/>
</dbReference>
<evidence type="ECO:0000259" key="7">
    <source>
        <dbReference type="SMART" id="SM00739"/>
    </source>
</evidence>
<dbReference type="GO" id="GO:0019843">
    <property type="term" value="F:rRNA binding"/>
    <property type="evidence" value="ECO:0007669"/>
    <property type="project" value="UniProtKB-UniRule"/>
</dbReference>
<sequence length="134" mass="15192">MEKLKRAIPKKPVKLRIKKGDLVEVISGKDKGRRGEVIQAFPKLNKVKVKGINIITRHRKERVRRGADPNDPARVIPGGRIEEEAPLYASKVMLVCPNCNRPTRVGYAYREGEAKPARRKYRVCKHPDCGKEIG</sequence>